<organism evidence="1 2">
    <name type="scientific">Sinorhizobium fredii (strain USDA 257)</name>
    <dbReference type="NCBI Taxonomy" id="1185652"/>
    <lineage>
        <taxon>Bacteria</taxon>
        <taxon>Pseudomonadati</taxon>
        <taxon>Pseudomonadota</taxon>
        <taxon>Alphaproteobacteria</taxon>
        <taxon>Hyphomicrobiales</taxon>
        <taxon>Rhizobiaceae</taxon>
        <taxon>Sinorhizobium/Ensifer group</taxon>
        <taxon>Sinorhizobium</taxon>
    </lineage>
</organism>
<accession>I3X582</accession>
<gene>
    <name evidence="1" type="ORF">USDA257_c24620</name>
</gene>
<dbReference type="PATRIC" id="fig|1185652.3.peg.2553"/>
<name>I3X582_SINF2</name>
<evidence type="ECO:0000313" key="2">
    <source>
        <dbReference type="Proteomes" id="UP000006180"/>
    </source>
</evidence>
<dbReference type="KEGG" id="sfd:USDA257_c24620"/>
<dbReference type="HOGENOM" id="CLU_2737864_0_0_5"/>
<evidence type="ECO:0000313" key="1">
    <source>
        <dbReference type="EMBL" id="AFL51038.1"/>
    </source>
</evidence>
<dbReference type="AlphaFoldDB" id="I3X582"/>
<sequence length="71" mass="8191">MDILLAVLWPQDHQDGFLPALAKYCRLFRSNQVLQGLRNARSKTEAMMVLQPFSSDVLAPSDRPELRIHRQ</sequence>
<proteinExistence type="predicted"/>
<dbReference type="Proteomes" id="UP000006180">
    <property type="component" value="Chromosome"/>
</dbReference>
<dbReference type="EMBL" id="CP003563">
    <property type="protein sequence ID" value="AFL51038.1"/>
    <property type="molecule type" value="Genomic_DNA"/>
</dbReference>
<protein>
    <submittedName>
        <fullName evidence="1">Uncharacterized protein</fullName>
    </submittedName>
</protein>
<reference evidence="1 2" key="1">
    <citation type="journal article" date="2012" name="J. Bacteriol.">
        <title>Complete genome sequence of the broad-host-range strain Sinorhizobium fredii USDA257.</title>
        <authorList>
            <person name="Schuldes J."/>
            <person name="Rodriguez Orbegoso M."/>
            <person name="Schmeisser C."/>
            <person name="Krishnan H.B."/>
            <person name="Daniel R."/>
            <person name="Streit W.R."/>
        </authorList>
    </citation>
    <scope>NUCLEOTIDE SEQUENCE [LARGE SCALE GENOMIC DNA]</scope>
    <source>
        <strain evidence="1 2">USDA 257</strain>
    </source>
</reference>